<organism evidence="1 2">
    <name type="scientific">Entomophthora muscae</name>
    <dbReference type="NCBI Taxonomy" id="34485"/>
    <lineage>
        <taxon>Eukaryota</taxon>
        <taxon>Fungi</taxon>
        <taxon>Fungi incertae sedis</taxon>
        <taxon>Zoopagomycota</taxon>
        <taxon>Entomophthoromycotina</taxon>
        <taxon>Entomophthoromycetes</taxon>
        <taxon>Entomophthorales</taxon>
        <taxon>Entomophthoraceae</taxon>
        <taxon>Entomophthora</taxon>
    </lineage>
</organism>
<evidence type="ECO:0000313" key="1">
    <source>
        <dbReference type="EMBL" id="KAJ9089516.1"/>
    </source>
</evidence>
<protein>
    <submittedName>
        <fullName evidence="1">Uncharacterized protein</fullName>
    </submittedName>
</protein>
<accession>A0ACC2USP1</accession>
<dbReference type="EMBL" id="QTSX02000043">
    <property type="protein sequence ID" value="KAJ9089516.1"/>
    <property type="molecule type" value="Genomic_DNA"/>
</dbReference>
<evidence type="ECO:0000313" key="2">
    <source>
        <dbReference type="Proteomes" id="UP001165960"/>
    </source>
</evidence>
<dbReference type="Proteomes" id="UP001165960">
    <property type="component" value="Unassembled WGS sequence"/>
</dbReference>
<sequence>MMVQLYVFLGNVTLRAMLSLPLCSPSVVNPWKSVYPPLLCFCPSQCLAKFCPALKASLCVPVCPFLSCLAL</sequence>
<name>A0ACC2USP1_9FUNG</name>
<gene>
    <name evidence="1" type="ORF">DSO57_1012217</name>
</gene>
<reference evidence="1" key="1">
    <citation type="submission" date="2022-04" db="EMBL/GenBank/DDBJ databases">
        <title>Genome of the entomopathogenic fungus Entomophthora muscae.</title>
        <authorList>
            <person name="Elya C."/>
            <person name="Lovett B.R."/>
            <person name="Lee E."/>
            <person name="Macias A.M."/>
            <person name="Hajek A.E."/>
            <person name="De Bivort B.L."/>
            <person name="Kasson M.T."/>
            <person name="De Fine Licht H.H."/>
            <person name="Stajich J.E."/>
        </authorList>
    </citation>
    <scope>NUCLEOTIDE SEQUENCE</scope>
    <source>
        <strain evidence="1">Berkeley</strain>
    </source>
</reference>
<keyword evidence="2" id="KW-1185">Reference proteome</keyword>
<comment type="caution">
    <text evidence="1">The sequence shown here is derived from an EMBL/GenBank/DDBJ whole genome shotgun (WGS) entry which is preliminary data.</text>
</comment>
<proteinExistence type="predicted"/>